<feature type="compositionally biased region" description="Low complexity" evidence="2">
    <location>
        <begin position="554"/>
        <end position="574"/>
    </location>
</feature>
<dbReference type="CDD" id="cd00180">
    <property type="entry name" value="PKc"/>
    <property type="match status" value="1"/>
</dbReference>
<feature type="repeat" description="ANK" evidence="1">
    <location>
        <begin position="682"/>
        <end position="712"/>
    </location>
</feature>
<dbReference type="GO" id="GO:0005634">
    <property type="term" value="C:nucleus"/>
    <property type="evidence" value="ECO:0007669"/>
    <property type="project" value="TreeGrafter"/>
</dbReference>
<dbReference type="PROSITE" id="PS50011">
    <property type="entry name" value="PROTEIN_KINASE_DOM"/>
    <property type="match status" value="1"/>
</dbReference>
<dbReference type="SMART" id="SM00220">
    <property type="entry name" value="S_TKc"/>
    <property type="match status" value="1"/>
</dbReference>
<proteinExistence type="predicted"/>
<dbReference type="InterPro" id="IPR036770">
    <property type="entry name" value="Ankyrin_rpt-contain_sf"/>
</dbReference>
<feature type="domain" description="Protein kinase" evidence="3">
    <location>
        <begin position="197"/>
        <end position="518"/>
    </location>
</feature>
<feature type="region of interest" description="Disordered" evidence="2">
    <location>
        <begin position="1"/>
        <end position="25"/>
    </location>
</feature>
<accession>A0A9P8LCT2</accession>
<reference evidence="4" key="1">
    <citation type="submission" date="2021-03" db="EMBL/GenBank/DDBJ databases">
        <title>Comparative genomics and phylogenomic investigation of the class Geoglossomycetes provide insights into ecological specialization and systematics.</title>
        <authorList>
            <person name="Melie T."/>
            <person name="Pirro S."/>
            <person name="Miller A.N."/>
            <person name="Quandt A."/>
        </authorList>
    </citation>
    <scope>NUCLEOTIDE SEQUENCE</scope>
    <source>
        <strain evidence="4">CAQ_001_2017</strain>
    </source>
</reference>
<keyword evidence="1" id="KW-0040">ANK repeat</keyword>
<dbReference type="PROSITE" id="PS50088">
    <property type="entry name" value="ANK_REPEAT"/>
    <property type="match status" value="2"/>
</dbReference>
<evidence type="ECO:0000313" key="4">
    <source>
        <dbReference type="EMBL" id="KAH0559802.1"/>
    </source>
</evidence>
<feature type="region of interest" description="Disordered" evidence="2">
    <location>
        <begin position="37"/>
        <end position="64"/>
    </location>
</feature>
<feature type="repeat" description="ANK" evidence="1">
    <location>
        <begin position="649"/>
        <end position="681"/>
    </location>
</feature>
<dbReference type="GO" id="GO:0004674">
    <property type="term" value="F:protein serine/threonine kinase activity"/>
    <property type="evidence" value="ECO:0007669"/>
    <property type="project" value="TreeGrafter"/>
</dbReference>
<feature type="compositionally biased region" description="Pro residues" evidence="2">
    <location>
        <begin position="575"/>
        <end position="588"/>
    </location>
</feature>
<dbReference type="PROSITE" id="PS50297">
    <property type="entry name" value="ANK_REP_REGION"/>
    <property type="match status" value="2"/>
</dbReference>
<gene>
    <name evidence="4" type="ORF">GP486_003678</name>
</gene>
<feature type="region of interest" description="Disordered" evidence="2">
    <location>
        <begin position="517"/>
        <end position="592"/>
    </location>
</feature>
<dbReference type="PANTHER" id="PTHR44167:SF24">
    <property type="entry name" value="SERINE_THREONINE-PROTEIN KINASE CHK2"/>
    <property type="match status" value="1"/>
</dbReference>
<keyword evidence="5" id="KW-1185">Reference proteome</keyword>
<dbReference type="InterPro" id="IPR011009">
    <property type="entry name" value="Kinase-like_dom_sf"/>
</dbReference>
<dbReference type="AlphaFoldDB" id="A0A9P8LCT2"/>
<evidence type="ECO:0000256" key="2">
    <source>
        <dbReference type="SAM" id="MobiDB-lite"/>
    </source>
</evidence>
<dbReference type="Gene3D" id="1.10.510.10">
    <property type="entry name" value="Transferase(Phosphotransferase) domain 1"/>
    <property type="match status" value="1"/>
</dbReference>
<dbReference type="SMART" id="SM00248">
    <property type="entry name" value="ANK"/>
    <property type="match status" value="2"/>
</dbReference>
<dbReference type="SUPFAM" id="SSF48403">
    <property type="entry name" value="Ankyrin repeat"/>
    <property type="match status" value="1"/>
</dbReference>
<sequence length="741" mass="81696">MSSGVSLGVGSEVGSGVGSGGTSRLPGIKVIKEWMQGTEKAEKKAEKKRIKKKREEMRQKIDERIQRPGEANGKFVTAKSLQEVWRFELERFLEDLGLGDQEQWEFVDTNLLKTLSILVYMRWDNWSKFTEVFMKDGQFRKDRVDSKLPYQLTTLRDKSFLGGWGSSFIDHQYIFIPIVLTQGKIETYRTERRLPLNTGSKELGSGAFGKVTEEVIPPGQLVLMSGGKESHPQKDYTVARKVLFVKKDFIAEKRNLEILRGALMEHKHIVLNIAAVTIGNEFNLFFDKAKTDLGKYLYGLTEPVDLKGLIEEALNLSDALRFLHEDLTVKGGTGSEQKTCCHSDLKPDNILVYEEAGNSIGKWKISDFGTSTIGNLLGESEMADYTNMTVVAKQRARGVYTAPEPNAGRRGDIWSFGCILHQVVAAGLGGGTLLRALDKEREGIADVGRAMTSSNFYNEVPSGRVLKSCVVRWLEQNLVERQDPFPGKCSKLIMDMLQIEKSQRPKARDVKVRLGEIIGRNMGQEQTTASSEGGGENLGPSQESESVPPPTSPPASLFRSLSTSPPASLRTTPPTSLPASPPTSPPLSPISSALPQLSQNLILAIEKRNPDAVNARLGKGGERVLQALLSSEQLRGDGGIKGINQRDDSGATPLYHAASGGKTKIASKLIDNGADINAVDNYGRSPLHMASQGVGSDHTDLAELLLDRGAKITSNLPPQFKDKHNHYIFRKRKQEKEARRR</sequence>
<dbReference type="Pfam" id="PF12796">
    <property type="entry name" value="Ank_2"/>
    <property type="match status" value="1"/>
</dbReference>
<dbReference type="PANTHER" id="PTHR44167">
    <property type="entry name" value="OVARIAN-SPECIFIC SERINE/THREONINE-PROTEIN KINASE LOK-RELATED"/>
    <property type="match status" value="1"/>
</dbReference>
<dbReference type="InterPro" id="IPR008271">
    <property type="entry name" value="Ser/Thr_kinase_AS"/>
</dbReference>
<dbReference type="InterPro" id="IPR002110">
    <property type="entry name" value="Ankyrin_rpt"/>
</dbReference>
<dbReference type="PROSITE" id="PS00108">
    <property type="entry name" value="PROTEIN_KINASE_ST"/>
    <property type="match status" value="1"/>
</dbReference>
<evidence type="ECO:0000256" key="1">
    <source>
        <dbReference type="PROSITE-ProRule" id="PRU00023"/>
    </source>
</evidence>
<dbReference type="InterPro" id="IPR000719">
    <property type="entry name" value="Prot_kinase_dom"/>
</dbReference>
<protein>
    <recommendedName>
        <fullName evidence="3">Protein kinase domain-containing protein</fullName>
    </recommendedName>
</protein>
<feature type="compositionally biased region" description="Low complexity" evidence="2">
    <location>
        <begin position="1"/>
        <end position="10"/>
    </location>
</feature>
<comment type="caution">
    <text evidence="4">The sequence shown here is derived from an EMBL/GenBank/DDBJ whole genome shotgun (WGS) entry which is preliminary data.</text>
</comment>
<dbReference type="GO" id="GO:0044773">
    <property type="term" value="P:mitotic DNA damage checkpoint signaling"/>
    <property type="evidence" value="ECO:0007669"/>
    <property type="project" value="TreeGrafter"/>
</dbReference>
<evidence type="ECO:0000259" key="3">
    <source>
        <dbReference type="PROSITE" id="PS50011"/>
    </source>
</evidence>
<feature type="compositionally biased region" description="Gly residues" evidence="2">
    <location>
        <begin position="11"/>
        <end position="21"/>
    </location>
</feature>
<dbReference type="SUPFAM" id="SSF56112">
    <property type="entry name" value="Protein kinase-like (PK-like)"/>
    <property type="match status" value="1"/>
</dbReference>
<dbReference type="EMBL" id="JAGHQM010000518">
    <property type="protein sequence ID" value="KAH0559802.1"/>
    <property type="molecule type" value="Genomic_DNA"/>
</dbReference>
<dbReference type="Pfam" id="PF00069">
    <property type="entry name" value="Pkinase"/>
    <property type="match status" value="1"/>
</dbReference>
<name>A0A9P8LCT2_9PEZI</name>
<dbReference type="GO" id="GO:0005524">
    <property type="term" value="F:ATP binding"/>
    <property type="evidence" value="ECO:0007669"/>
    <property type="project" value="InterPro"/>
</dbReference>
<organism evidence="4 5">
    <name type="scientific">Trichoglossum hirsutum</name>
    <dbReference type="NCBI Taxonomy" id="265104"/>
    <lineage>
        <taxon>Eukaryota</taxon>
        <taxon>Fungi</taxon>
        <taxon>Dikarya</taxon>
        <taxon>Ascomycota</taxon>
        <taxon>Pezizomycotina</taxon>
        <taxon>Geoglossomycetes</taxon>
        <taxon>Geoglossales</taxon>
        <taxon>Geoglossaceae</taxon>
        <taxon>Trichoglossum</taxon>
    </lineage>
</organism>
<dbReference type="Proteomes" id="UP000750711">
    <property type="component" value="Unassembled WGS sequence"/>
</dbReference>
<evidence type="ECO:0000313" key="5">
    <source>
        <dbReference type="Proteomes" id="UP000750711"/>
    </source>
</evidence>
<feature type="compositionally biased region" description="Basic and acidic residues" evidence="2">
    <location>
        <begin position="53"/>
        <end position="64"/>
    </location>
</feature>
<dbReference type="Gene3D" id="1.25.40.20">
    <property type="entry name" value="Ankyrin repeat-containing domain"/>
    <property type="match status" value="1"/>
</dbReference>